<feature type="transmembrane region" description="Helical" evidence="1">
    <location>
        <begin position="229"/>
        <end position="252"/>
    </location>
</feature>
<dbReference type="RefSeq" id="WP_212506390.1">
    <property type="nucleotide sequence ID" value="NZ_CP060696.1"/>
</dbReference>
<accession>A0A7G9WF60</accession>
<sequence>MKNFHRLLLMDFKRAFGLRFWLLIAGIVLLFYFNLSNYPFYGTETLTYRMMIAGDKFFLCVMLVFSTAVYGLSFCNDWKNRNIRNVVIRSNVFAYAASKVIVCAISAVAALFIAKLIMILSQIPFSHGFSSFTADSGFGDAPSGSLNALAVNGNYFLWILLNCLRFALEGTGFAVLSLTLSTVFINTYATLAVPVCAYMAYDFFFYALNLPGWLSLSEIYENQFCSGNAVYAIGLALFLALLSCTILGYFYYIGVRKRFENE</sequence>
<dbReference type="KEGG" id="caml:H6X83_10255"/>
<name>A0A7G9WF60_9FIRM</name>
<evidence type="ECO:0000256" key="1">
    <source>
        <dbReference type="SAM" id="Phobius"/>
    </source>
</evidence>
<keyword evidence="1" id="KW-0812">Transmembrane</keyword>
<proteinExistence type="predicted"/>
<dbReference type="EMBL" id="CP060696">
    <property type="protein sequence ID" value="QNO17322.1"/>
    <property type="molecule type" value="Genomic_DNA"/>
</dbReference>
<feature type="transmembrane region" description="Helical" evidence="1">
    <location>
        <begin position="96"/>
        <end position="120"/>
    </location>
</feature>
<evidence type="ECO:0008006" key="4">
    <source>
        <dbReference type="Google" id="ProtNLM"/>
    </source>
</evidence>
<dbReference type="Proteomes" id="UP000516046">
    <property type="component" value="Chromosome"/>
</dbReference>
<feature type="transmembrane region" description="Helical" evidence="1">
    <location>
        <begin position="188"/>
        <end position="209"/>
    </location>
</feature>
<feature type="transmembrane region" description="Helical" evidence="1">
    <location>
        <begin position="56"/>
        <end position="75"/>
    </location>
</feature>
<evidence type="ECO:0000313" key="2">
    <source>
        <dbReference type="EMBL" id="QNO17322.1"/>
    </source>
</evidence>
<feature type="transmembrane region" description="Helical" evidence="1">
    <location>
        <begin position="20"/>
        <end position="36"/>
    </location>
</feature>
<dbReference type="AlphaFoldDB" id="A0A7G9WF60"/>
<keyword evidence="3" id="KW-1185">Reference proteome</keyword>
<feature type="transmembrane region" description="Helical" evidence="1">
    <location>
        <begin position="155"/>
        <end position="176"/>
    </location>
</feature>
<evidence type="ECO:0000313" key="3">
    <source>
        <dbReference type="Proteomes" id="UP000516046"/>
    </source>
</evidence>
<organism evidence="2 3">
    <name type="scientific">Caproicibacterium amylolyticum</name>
    <dbReference type="NCBI Taxonomy" id="2766537"/>
    <lineage>
        <taxon>Bacteria</taxon>
        <taxon>Bacillati</taxon>
        <taxon>Bacillota</taxon>
        <taxon>Clostridia</taxon>
        <taxon>Eubacteriales</taxon>
        <taxon>Oscillospiraceae</taxon>
        <taxon>Caproicibacterium</taxon>
    </lineage>
</organism>
<gene>
    <name evidence="2" type="ORF">H6X83_10255</name>
</gene>
<protein>
    <recommendedName>
        <fullName evidence="4">ABC-2 family transporter protein</fullName>
    </recommendedName>
</protein>
<reference evidence="2 3" key="1">
    <citation type="submission" date="2020-08" db="EMBL/GenBank/DDBJ databases">
        <authorList>
            <person name="Ren C."/>
            <person name="Gu Y."/>
            <person name="Xu Y."/>
        </authorList>
    </citation>
    <scope>NUCLEOTIDE SEQUENCE [LARGE SCALE GENOMIC DNA]</scope>
    <source>
        <strain evidence="2 3">LBM18003</strain>
    </source>
</reference>
<keyword evidence="1" id="KW-0472">Membrane</keyword>
<keyword evidence="1" id="KW-1133">Transmembrane helix</keyword>